<keyword evidence="5" id="KW-1185">Reference proteome</keyword>
<accession>A0A7T5VCI8</accession>
<dbReference type="GO" id="GO:0046872">
    <property type="term" value="F:metal ion binding"/>
    <property type="evidence" value="ECO:0007669"/>
    <property type="project" value="UniProtKB-KW"/>
</dbReference>
<dbReference type="GO" id="GO:0016787">
    <property type="term" value="F:hydrolase activity"/>
    <property type="evidence" value="ECO:0007669"/>
    <property type="project" value="UniProtKB-UniRule"/>
</dbReference>
<evidence type="ECO:0000313" key="5">
    <source>
        <dbReference type="Proteomes" id="UP000596092"/>
    </source>
</evidence>
<evidence type="ECO:0000313" key="4">
    <source>
        <dbReference type="EMBL" id="QQG65397.1"/>
    </source>
</evidence>
<comment type="cofactor">
    <cofactor evidence="2">
        <name>a divalent metal cation</name>
        <dbReference type="ChEBI" id="CHEBI:60240"/>
    </cofactor>
</comment>
<dbReference type="PANTHER" id="PTHR11124">
    <property type="entry name" value="VACUOLAR SORTING PROTEIN VPS29"/>
    <property type="match status" value="1"/>
</dbReference>
<dbReference type="Proteomes" id="UP000596092">
    <property type="component" value="Chromosome"/>
</dbReference>
<dbReference type="Pfam" id="PF12850">
    <property type="entry name" value="Metallophos_2"/>
    <property type="match status" value="1"/>
</dbReference>
<dbReference type="InterPro" id="IPR024654">
    <property type="entry name" value="Calcineurin-like_PHP_lpxH"/>
</dbReference>
<evidence type="ECO:0000256" key="2">
    <source>
        <dbReference type="RuleBase" id="RU362039"/>
    </source>
</evidence>
<dbReference type="EC" id="3.1.4.-" evidence="2"/>
<protein>
    <recommendedName>
        <fullName evidence="2">Phosphoesterase</fullName>
        <ecNumber evidence="2">3.1.4.-</ecNumber>
    </recommendedName>
</protein>
<gene>
    <name evidence="4" type="ORF">HP555_05725</name>
</gene>
<keyword evidence="2" id="KW-0479">Metal-binding</keyword>
<reference evidence="4 5" key="1">
    <citation type="submission" date="2020-05" db="EMBL/GenBank/DDBJ databases">
        <title>Complete genome of Desulfobulbus oligotrophicus.</title>
        <authorList>
            <person name="Podar M."/>
        </authorList>
    </citation>
    <scope>NUCLEOTIDE SEQUENCE [LARGE SCALE GENOMIC DNA]</scope>
    <source>
        <strain evidence="4 5">Prop6</strain>
    </source>
</reference>
<dbReference type="AlphaFoldDB" id="A0A7T5VCI8"/>
<dbReference type="InterPro" id="IPR000979">
    <property type="entry name" value="Phosphodiesterase_MJ0936/Vps29"/>
</dbReference>
<dbReference type="KEGG" id="dog:HP555_05725"/>
<dbReference type="InterPro" id="IPR029052">
    <property type="entry name" value="Metallo-depent_PP-like"/>
</dbReference>
<dbReference type="Gene3D" id="3.60.21.10">
    <property type="match status" value="1"/>
</dbReference>
<sequence>MQPSKPKTIYAGVLSDTHLHSPTPDFLRQIRTCFHFCDVIIHAGDLTEPGILEAFTPKTIHAVHGNMCAPSVRNRLPPHHLFTLGRFVIGLAHGAHLGFDIETSLWNLFPEADCIIYGHTHAPVCHRHGPTLFLNPGTFQATGRYGAPGTYAILEAGDQLSARILEVPHIP</sequence>
<dbReference type="EMBL" id="CP054140">
    <property type="protein sequence ID" value="QQG65397.1"/>
    <property type="molecule type" value="Genomic_DNA"/>
</dbReference>
<feature type="domain" description="Calcineurin-like phosphoesterase" evidence="3">
    <location>
        <begin position="12"/>
        <end position="156"/>
    </location>
</feature>
<comment type="similarity">
    <text evidence="1 2">Belongs to the metallophosphoesterase superfamily. YfcE family.</text>
</comment>
<name>A0A7T5VCI8_9BACT</name>
<dbReference type="SUPFAM" id="SSF56300">
    <property type="entry name" value="Metallo-dependent phosphatases"/>
    <property type="match status" value="1"/>
</dbReference>
<evidence type="ECO:0000256" key="1">
    <source>
        <dbReference type="ARBA" id="ARBA00008950"/>
    </source>
</evidence>
<dbReference type="RefSeq" id="WP_199264218.1">
    <property type="nucleotide sequence ID" value="NZ_CP054140.1"/>
</dbReference>
<evidence type="ECO:0000259" key="3">
    <source>
        <dbReference type="Pfam" id="PF12850"/>
    </source>
</evidence>
<proteinExistence type="inferred from homology"/>
<organism evidence="4 5">
    <name type="scientific">Desulfobulbus oligotrophicus</name>
    <dbReference type="NCBI Taxonomy" id="1909699"/>
    <lineage>
        <taxon>Bacteria</taxon>
        <taxon>Pseudomonadati</taxon>
        <taxon>Thermodesulfobacteriota</taxon>
        <taxon>Desulfobulbia</taxon>
        <taxon>Desulfobulbales</taxon>
        <taxon>Desulfobulbaceae</taxon>
        <taxon>Desulfobulbus</taxon>
    </lineage>
</organism>
<dbReference type="NCBIfam" id="TIGR00040">
    <property type="entry name" value="yfcE"/>
    <property type="match status" value="1"/>
</dbReference>